<evidence type="ECO:0000313" key="2">
    <source>
        <dbReference type="Proteomes" id="UP001431783"/>
    </source>
</evidence>
<name>A0AAW1V7K8_9CUCU</name>
<proteinExistence type="predicted"/>
<evidence type="ECO:0000313" key="1">
    <source>
        <dbReference type="EMBL" id="KAK9888712.1"/>
    </source>
</evidence>
<protein>
    <submittedName>
        <fullName evidence="1">Uncharacterized protein</fullName>
    </submittedName>
</protein>
<dbReference type="Proteomes" id="UP001431783">
    <property type="component" value="Unassembled WGS sequence"/>
</dbReference>
<dbReference type="AlphaFoldDB" id="A0AAW1V7K8"/>
<dbReference type="EMBL" id="JARQZJ010000121">
    <property type="protein sequence ID" value="KAK9888712.1"/>
    <property type="molecule type" value="Genomic_DNA"/>
</dbReference>
<reference evidence="1 2" key="1">
    <citation type="submission" date="2023-03" db="EMBL/GenBank/DDBJ databases">
        <title>Genome insight into feeding habits of ladybird beetles.</title>
        <authorList>
            <person name="Li H.-S."/>
            <person name="Huang Y.-H."/>
            <person name="Pang H."/>
        </authorList>
    </citation>
    <scope>NUCLEOTIDE SEQUENCE [LARGE SCALE GENOMIC DNA]</scope>
    <source>
        <strain evidence="1">SYSU_2023b</strain>
        <tissue evidence="1">Whole body</tissue>
    </source>
</reference>
<accession>A0AAW1V7K8</accession>
<gene>
    <name evidence="1" type="ORF">WA026_000940</name>
</gene>
<keyword evidence="2" id="KW-1185">Reference proteome</keyword>
<organism evidence="1 2">
    <name type="scientific">Henosepilachna vigintioctopunctata</name>
    <dbReference type="NCBI Taxonomy" id="420089"/>
    <lineage>
        <taxon>Eukaryota</taxon>
        <taxon>Metazoa</taxon>
        <taxon>Ecdysozoa</taxon>
        <taxon>Arthropoda</taxon>
        <taxon>Hexapoda</taxon>
        <taxon>Insecta</taxon>
        <taxon>Pterygota</taxon>
        <taxon>Neoptera</taxon>
        <taxon>Endopterygota</taxon>
        <taxon>Coleoptera</taxon>
        <taxon>Polyphaga</taxon>
        <taxon>Cucujiformia</taxon>
        <taxon>Coccinelloidea</taxon>
        <taxon>Coccinellidae</taxon>
        <taxon>Epilachninae</taxon>
        <taxon>Epilachnini</taxon>
        <taxon>Henosepilachna</taxon>
    </lineage>
</organism>
<comment type="caution">
    <text evidence="1">The sequence shown here is derived from an EMBL/GenBank/DDBJ whole genome shotgun (WGS) entry which is preliminary data.</text>
</comment>
<sequence length="152" mass="17419">MIRPIIFPFVVRSLKTILRPNTTNLFFHNFLKDCSKNIFSKMSEVLNSVNSIHSEKVGVNKVSVGNQCGDASVDEANIVVLLNCVSPIRNVSEERDFGENMDPTAEDETTKDLKHLGAVAETWDKNRVNRRAKKPKVYKRFLELRKEDVWHC</sequence>